<dbReference type="RefSeq" id="WP_149544807.1">
    <property type="nucleotide sequence ID" value="NZ_VTPS01000005.1"/>
</dbReference>
<organism evidence="9 10">
    <name type="scientific">Calorimonas adulescens</name>
    <dbReference type="NCBI Taxonomy" id="2606906"/>
    <lineage>
        <taxon>Bacteria</taxon>
        <taxon>Bacillati</taxon>
        <taxon>Bacillota</taxon>
        <taxon>Clostridia</taxon>
        <taxon>Thermoanaerobacterales</taxon>
        <taxon>Thermoanaerobacteraceae</taxon>
        <taxon>Calorimonas</taxon>
    </lineage>
</organism>
<dbReference type="GO" id="GO:0016020">
    <property type="term" value="C:membrane"/>
    <property type="evidence" value="ECO:0007669"/>
    <property type="project" value="InterPro"/>
</dbReference>
<dbReference type="InterPro" id="IPR002078">
    <property type="entry name" value="Sigma_54_int"/>
</dbReference>
<feature type="domain" description="PTS EIIA type-4" evidence="7">
    <location>
        <begin position="543"/>
        <end position="673"/>
    </location>
</feature>
<proteinExistence type="predicted"/>
<sequence length="903" mass="100775">MSRRDKVYEALRGLQRTDNHWYTTEEIAEEAGISRNNCSTELNYLVKEGRVKKKRGRPVLYSIAENVVSDDQPLRVRILDKSLPSFDNLIGTSGSLASAVEQAKAACIYPPHGLPTLIVGPTGVGKSLFAELMYNYSREAGVISKNAPFVTFNCADFANNKELLMAHLFGSSKGAYTGADSDRPGLVEKANGGVLFLDEVHRLPPEGQEMLFYLMDKDEYRRLGETALRKASIMIVAATTEDPTSLLLATFLRRIPVVISLPALAERPIEERLELVKDIVSIESERIGSPIDMVDDAMKAFLVYQCSGNIGQLKNDIQVSVAKAFLKYKTGIKDRLIITTDELPIHVKNSLLNIDSRRDIQRVLREADKRERISVHGIDFLKTDFYEKLEDRIEKLKSQNYQDDDIEKILDIEIESYYNQLSIEFKKNLGSEALKKLIDPSLYTIIDDIVDIVSNSVENVSERLYYAIFLHINSLFERLKGGKTVINSHLTTIKKKYADEYKIAEKMVELLNNKFPQFKIPDDEAGFLAAILGVLGNMKSERWIGVAVIAHGDTTASSMARVANTLLGVDFVRAIDMPLDMSPELALEKAVNMVLSLDAGRGCLLLVDMGSLTTFADIIKKRTGIDVEVIDMVSTSIVIEAARKAMMPEVTLKELKDAICEHIPYVRKGKNRIKSIGNGKYIVTSCITGEGTASNLKNMIDDFLHEKGYTGIEVVAVSGLDGDTSHLKDSGSVIAVVGSMDLGIGVPFIPLEEIMAGNGFEALESILNEGSTIVTEENVDEIPRHRLIDYIRGVLDEYLTFVNPGKALNSVLNSIDFIENKLSFKMNNSIIVKFSVHACCMIERLMLGNLYTYYNDKEDVKLRFPYEYSIFKESMQIIEADFGIKIPEDEVLYLLGLCNFAVL</sequence>
<dbReference type="SMART" id="SM00382">
    <property type="entry name" value="AAA"/>
    <property type="match status" value="1"/>
</dbReference>
<dbReference type="Pfam" id="PF00874">
    <property type="entry name" value="PRD"/>
    <property type="match status" value="2"/>
</dbReference>
<evidence type="ECO:0000256" key="1">
    <source>
        <dbReference type="ARBA" id="ARBA00022679"/>
    </source>
</evidence>
<dbReference type="PANTHER" id="PTHR32071:SF38">
    <property type="entry name" value="PSP OPERON TRANSCRIPTIONAL ACTIVATOR"/>
    <property type="match status" value="1"/>
</dbReference>
<dbReference type="InterPro" id="IPR003593">
    <property type="entry name" value="AAA+_ATPase"/>
</dbReference>
<dbReference type="GO" id="GO:0005524">
    <property type="term" value="F:ATP binding"/>
    <property type="evidence" value="ECO:0007669"/>
    <property type="project" value="UniProtKB-KW"/>
</dbReference>
<evidence type="ECO:0000259" key="7">
    <source>
        <dbReference type="PROSITE" id="PS51096"/>
    </source>
</evidence>
<dbReference type="InterPro" id="IPR027417">
    <property type="entry name" value="P-loop_NTPase"/>
</dbReference>
<accession>A0A5D8QH23</accession>
<evidence type="ECO:0000256" key="2">
    <source>
        <dbReference type="ARBA" id="ARBA00022741"/>
    </source>
</evidence>
<dbReference type="Gene3D" id="3.40.50.300">
    <property type="entry name" value="P-loop containing nucleotide triphosphate hydrolases"/>
    <property type="match status" value="1"/>
</dbReference>
<dbReference type="GO" id="GO:0006355">
    <property type="term" value="P:regulation of DNA-templated transcription"/>
    <property type="evidence" value="ECO:0007669"/>
    <property type="project" value="InterPro"/>
</dbReference>
<feature type="domain" description="PRD" evidence="8">
    <location>
        <begin position="802"/>
        <end position="903"/>
    </location>
</feature>
<dbReference type="EMBL" id="VTPS01000005">
    <property type="protein sequence ID" value="TZE82568.1"/>
    <property type="molecule type" value="Genomic_DNA"/>
</dbReference>
<evidence type="ECO:0000256" key="5">
    <source>
        <dbReference type="ARBA" id="ARBA00023125"/>
    </source>
</evidence>
<dbReference type="InterPro" id="IPR004701">
    <property type="entry name" value="PTS_EIIA_man-typ"/>
</dbReference>
<dbReference type="GO" id="GO:0003677">
    <property type="term" value="F:DNA binding"/>
    <property type="evidence" value="ECO:0007669"/>
    <property type="project" value="UniProtKB-KW"/>
</dbReference>
<dbReference type="Proteomes" id="UP000322976">
    <property type="component" value="Unassembled WGS sequence"/>
</dbReference>
<dbReference type="PROSITE" id="PS51096">
    <property type="entry name" value="PTS_EIIA_TYPE_4"/>
    <property type="match status" value="1"/>
</dbReference>
<dbReference type="InterPro" id="IPR011608">
    <property type="entry name" value="PRD"/>
</dbReference>
<dbReference type="AlphaFoldDB" id="A0A5D8QH23"/>
<dbReference type="SUPFAM" id="SSF52540">
    <property type="entry name" value="P-loop containing nucleoside triphosphate hydrolases"/>
    <property type="match status" value="1"/>
</dbReference>
<keyword evidence="4" id="KW-0067">ATP-binding</keyword>
<feature type="domain" description="Sigma-54 factor interaction" evidence="6">
    <location>
        <begin position="89"/>
        <end position="322"/>
    </location>
</feature>
<dbReference type="Pfam" id="PF00158">
    <property type="entry name" value="Sigma54_activat"/>
    <property type="match status" value="1"/>
</dbReference>
<evidence type="ECO:0000313" key="9">
    <source>
        <dbReference type="EMBL" id="TZE82568.1"/>
    </source>
</evidence>
<feature type="domain" description="PRD" evidence="8">
    <location>
        <begin position="437"/>
        <end position="542"/>
    </location>
</feature>
<name>A0A5D8QH23_9THEO</name>
<dbReference type="Gene3D" id="3.40.50.510">
    <property type="entry name" value="Phosphotransferase system, mannose-type IIA component"/>
    <property type="match status" value="1"/>
</dbReference>
<reference evidence="9 10" key="1">
    <citation type="submission" date="2019-08" db="EMBL/GenBank/DDBJ databases">
        <title>Calorimonas adulescens gen. nov., sp. nov., an anaerobic thermophilic bacterium from Sakhalin hot spring.</title>
        <authorList>
            <person name="Khomyakova M.A."/>
            <person name="Merkel A.Y."/>
            <person name="Novikov A."/>
            <person name="Bonch-Osmolovskaya E.A."/>
            <person name="Slobodkin A.I."/>
        </authorList>
    </citation>
    <scope>NUCLEOTIDE SEQUENCE [LARGE SCALE GENOMIC DNA]</scope>
    <source>
        <strain evidence="9 10">A05MB</strain>
    </source>
</reference>
<evidence type="ECO:0000256" key="3">
    <source>
        <dbReference type="ARBA" id="ARBA00022777"/>
    </source>
</evidence>
<comment type="caution">
    <text evidence="9">The sequence shown here is derived from an EMBL/GenBank/DDBJ whole genome shotgun (WGS) entry which is preliminary data.</text>
</comment>
<dbReference type="GO" id="GO:0016301">
    <property type="term" value="F:kinase activity"/>
    <property type="evidence" value="ECO:0007669"/>
    <property type="project" value="UniProtKB-KW"/>
</dbReference>
<dbReference type="CDD" id="cd00009">
    <property type="entry name" value="AAA"/>
    <property type="match status" value="1"/>
</dbReference>
<dbReference type="InterPro" id="IPR036390">
    <property type="entry name" value="WH_DNA-bd_sf"/>
</dbReference>
<dbReference type="SUPFAM" id="SSF46785">
    <property type="entry name" value="Winged helix' DNA-binding domain"/>
    <property type="match status" value="1"/>
</dbReference>
<dbReference type="InterPro" id="IPR036662">
    <property type="entry name" value="PTS_EIIA_man-typ_sf"/>
</dbReference>
<keyword evidence="5" id="KW-0238">DNA-binding</keyword>
<evidence type="ECO:0000259" key="6">
    <source>
        <dbReference type="PROSITE" id="PS50045"/>
    </source>
</evidence>
<gene>
    <name evidence="9" type="ORF">FWJ32_04630</name>
</gene>
<dbReference type="InterPro" id="IPR036634">
    <property type="entry name" value="PRD_sf"/>
</dbReference>
<dbReference type="Pfam" id="PF03610">
    <property type="entry name" value="EIIA-man"/>
    <property type="match status" value="1"/>
</dbReference>
<dbReference type="Gene3D" id="1.10.1790.10">
    <property type="entry name" value="PRD domain"/>
    <property type="match status" value="2"/>
</dbReference>
<evidence type="ECO:0000259" key="8">
    <source>
        <dbReference type="PROSITE" id="PS51372"/>
    </source>
</evidence>
<keyword evidence="1" id="KW-0808">Transferase</keyword>
<dbReference type="InterPro" id="IPR033887">
    <property type="entry name" value="PTS_IIA_man"/>
</dbReference>
<dbReference type="PANTHER" id="PTHR32071">
    <property type="entry name" value="TRANSCRIPTIONAL REGULATORY PROTEIN"/>
    <property type="match status" value="1"/>
</dbReference>
<protein>
    <submittedName>
        <fullName evidence="9">PRD domain-containing protein</fullName>
    </submittedName>
</protein>
<evidence type="ECO:0000313" key="10">
    <source>
        <dbReference type="Proteomes" id="UP000322976"/>
    </source>
</evidence>
<keyword evidence="2" id="KW-0547">Nucleotide-binding</keyword>
<dbReference type="GO" id="GO:0009401">
    <property type="term" value="P:phosphoenolpyruvate-dependent sugar phosphotransferase system"/>
    <property type="evidence" value="ECO:0007669"/>
    <property type="project" value="InterPro"/>
</dbReference>
<dbReference type="CDD" id="cd00006">
    <property type="entry name" value="PTS_IIA_man"/>
    <property type="match status" value="1"/>
</dbReference>
<dbReference type="PROSITE" id="PS50045">
    <property type="entry name" value="SIGMA54_INTERACT_4"/>
    <property type="match status" value="1"/>
</dbReference>
<dbReference type="SUPFAM" id="SSF53062">
    <property type="entry name" value="PTS system fructose IIA component-like"/>
    <property type="match status" value="1"/>
</dbReference>
<keyword evidence="3" id="KW-0418">Kinase</keyword>
<evidence type="ECO:0000256" key="4">
    <source>
        <dbReference type="ARBA" id="ARBA00022840"/>
    </source>
</evidence>
<keyword evidence="10" id="KW-1185">Reference proteome</keyword>
<dbReference type="SUPFAM" id="SSF63520">
    <property type="entry name" value="PTS-regulatory domain, PRD"/>
    <property type="match status" value="2"/>
</dbReference>
<dbReference type="PROSITE" id="PS51372">
    <property type="entry name" value="PRD_2"/>
    <property type="match status" value="2"/>
</dbReference>